<dbReference type="Pfam" id="PF01569">
    <property type="entry name" value="PAP2"/>
    <property type="match status" value="1"/>
</dbReference>
<proteinExistence type="inferred from homology"/>
<dbReference type="SUPFAM" id="SSF48317">
    <property type="entry name" value="Acid phosphatase/Vanadium-dependent haloperoxidase"/>
    <property type="match status" value="1"/>
</dbReference>
<dbReference type="Proteomes" id="UP000198427">
    <property type="component" value="Unassembled WGS sequence"/>
</dbReference>
<dbReference type="EMBL" id="FZNZ01000025">
    <property type="protein sequence ID" value="SNR98679.1"/>
    <property type="molecule type" value="Genomic_DNA"/>
</dbReference>
<protein>
    <recommendedName>
        <fullName evidence="4 8">Acid phosphatase</fullName>
        <ecNumber evidence="4 8">3.1.3.2</ecNumber>
    </recommendedName>
</protein>
<evidence type="ECO:0000256" key="3">
    <source>
        <dbReference type="ARBA" id="ARBA00009017"/>
    </source>
</evidence>
<dbReference type="Gene3D" id="1.20.144.10">
    <property type="entry name" value="Phosphatidic acid phosphatase type 2/haloperoxidase"/>
    <property type="match status" value="1"/>
</dbReference>
<evidence type="ECO:0000313" key="12">
    <source>
        <dbReference type="Proteomes" id="UP000198427"/>
    </source>
</evidence>
<keyword evidence="7 8" id="KW-0378">Hydrolase</keyword>
<dbReference type="InterPro" id="IPR018296">
    <property type="entry name" value="Acid_Pase_classA_bac_CS"/>
</dbReference>
<comment type="subcellular location">
    <subcellularLocation>
        <location evidence="2">Periplasm</location>
    </subcellularLocation>
</comment>
<evidence type="ECO:0000256" key="2">
    <source>
        <dbReference type="ARBA" id="ARBA00004418"/>
    </source>
</evidence>
<accession>A0AA94IVM7</accession>
<dbReference type="AlphaFoldDB" id="A0AA94IVM7"/>
<evidence type="ECO:0000256" key="8">
    <source>
        <dbReference type="PIRNR" id="PIRNR000897"/>
    </source>
</evidence>
<feature type="signal peptide" evidence="9">
    <location>
        <begin position="1"/>
        <end position="21"/>
    </location>
</feature>
<sequence length="264" mass="29347">MMTKKTLVVGLLAMFSVTTFAQTTTKKIKDVRTQPDLYYLQDGQQASSLELLPAPPQPGSIQFLYDQAQYQWGKMQRDTPRGDQAAADARVGGDGVPNAFSEAFGIKISKETTPEIYKLVLNMREDAGDLATRSAKDHYMRVRPFAFYKEMTCNPEQQQELSTNGSYPSGHTAIGWATALVLSEINVDRQNEILERGYQMGQSRVICGYHWQSDVDAARIVSAAVVARLHADPAFQEQLAKAKKEFAKLKKEGKIAKSTFKAAN</sequence>
<dbReference type="InterPro" id="IPR036938">
    <property type="entry name" value="PAP2/HPO_sf"/>
</dbReference>
<dbReference type="PRINTS" id="PR00483">
    <property type="entry name" value="BACPHPHTASE"/>
</dbReference>
<dbReference type="CDD" id="cd03397">
    <property type="entry name" value="PAP2_acid_phosphatase"/>
    <property type="match status" value="1"/>
</dbReference>
<dbReference type="PROSITE" id="PS01157">
    <property type="entry name" value="ACID_PHOSPH_CL_A"/>
    <property type="match status" value="1"/>
</dbReference>
<comment type="similarity">
    <text evidence="3 8">Belongs to the class A bacterial acid phosphatase family.</text>
</comment>
<gene>
    <name evidence="11" type="ORF">SAMN06265364_12544</name>
</gene>
<evidence type="ECO:0000259" key="10">
    <source>
        <dbReference type="SMART" id="SM00014"/>
    </source>
</evidence>
<evidence type="ECO:0000256" key="5">
    <source>
        <dbReference type="ARBA" id="ARBA00022729"/>
    </source>
</evidence>
<dbReference type="InterPro" id="IPR001011">
    <property type="entry name" value="Acid_Pase_classA_bac"/>
</dbReference>
<feature type="chain" id="PRO_5041702968" description="Acid phosphatase" evidence="9">
    <location>
        <begin position="22"/>
        <end position="264"/>
    </location>
</feature>
<keyword evidence="5 9" id="KW-0732">Signal</keyword>
<evidence type="ECO:0000256" key="4">
    <source>
        <dbReference type="ARBA" id="ARBA00012646"/>
    </source>
</evidence>
<dbReference type="InterPro" id="IPR000326">
    <property type="entry name" value="PAP2/HPO"/>
</dbReference>
<reference evidence="11 12" key="1">
    <citation type="submission" date="2017-06" db="EMBL/GenBank/DDBJ databases">
        <authorList>
            <person name="Varghese N."/>
            <person name="Submissions S."/>
        </authorList>
    </citation>
    <scope>NUCLEOTIDE SEQUENCE [LARGE SCALE GENOMIC DNA]</scope>
    <source>
        <strain evidence="11 12">DSM 26989</strain>
    </source>
</reference>
<evidence type="ECO:0000313" key="11">
    <source>
        <dbReference type="EMBL" id="SNR98679.1"/>
    </source>
</evidence>
<evidence type="ECO:0000256" key="9">
    <source>
        <dbReference type="SAM" id="SignalP"/>
    </source>
</evidence>
<dbReference type="GO" id="GO:0030288">
    <property type="term" value="C:outer membrane-bounded periplasmic space"/>
    <property type="evidence" value="ECO:0007669"/>
    <property type="project" value="InterPro"/>
</dbReference>
<keyword evidence="6" id="KW-0574">Periplasm</keyword>
<dbReference type="PIRSF" id="PIRSF000897">
    <property type="entry name" value="Acid_Ptase_ClsA"/>
    <property type="match status" value="1"/>
</dbReference>
<comment type="catalytic activity">
    <reaction evidence="1 8">
        <text>a phosphate monoester + H2O = an alcohol + phosphate</text>
        <dbReference type="Rhea" id="RHEA:15017"/>
        <dbReference type="ChEBI" id="CHEBI:15377"/>
        <dbReference type="ChEBI" id="CHEBI:30879"/>
        <dbReference type="ChEBI" id="CHEBI:43474"/>
        <dbReference type="ChEBI" id="CHEBI:67140"/>
        <dbReference type="EC" id="3.1.3.2"/>
    </reaction>
</comment>
<organism evidence="11 12">
    <name type="scientific">Prevotella jejuni</name>
    <dbReference type="NCBI Taxonomy" id="1177574"/>
    <lineage>
        <taxon>Bacteria</taxon>
        <taxon>Pseudomonadati</taxon>
        <taxon>Bacteroidota</taxon>
        <taxon>Bacteroidia</taxon>
        <taxon>Bacteroidales</taxon>
        <taxon>Prevotellaceae</taxon>
        <taxon>Prevotella</taxon>
    </lineage>
</organism>
<dbReference type="SMART" id="SM00014">
    <property type="entry name" value="acidPPc"/>
    <property type="match status" value="1"/>
</dbReference>
<keyword evidence="12" id="KW-1185">Reference proteome</keyword>
<evidence type="ECO:0000256" key="7">
    <source>
        <dbReference type="ARBA" id="ARBA00022801"/>
    </source>
</evidence>
<dbReference type="GO" id="GO:0003993">
    <property type="term" value="F:acid phosphatase activity"/>
    <property type="evidence" value="ECO:0007669"/>
    <property type="project" value="UniProtKB-EC"/>
</dbReference>
<feature type="domain" description="Phosphatidic acid phosphatase type 2/haloperoxidase" evidence="10">
    <location>
        <begin position="118"/>
        <end position="230"/>
    </location>
</feature>
<dbReference type="EC" id="3.1.3.2" evidence="4 8"/>
<name>A0AA94IVM7_9BACT</name>
<evidence type="ECO:0000256" key="1">
    <source>
        <dbReference type="ARBA" id="ARBA00000032"/>
    </source>
</evidence>
<comment type="caution">
    <text evidence="11">The sequence shown here is derived from an EMBL/GenBank/DDBJ whole genome shotgun (WGS) entry which is preliminary data.</text>
</comment>
<evidence type="ECO:0000256" key="6">
    <source>
        <dbReference type="ARBA" id="ARBA00022764"/>
    </source>
</evidence>